<dbReference type="EMBL" id="CP044548">
    <property type="protein sequence ID" value="QFQ29367.2"/>
    <property type="molecule type" value="Genomic_DNA"/>
</dbReference>
<feature type="transmembrane region" description="Helical" evidence="1">
    <location>
        <begin position="20"/>
        <end position="38"/>
    </location>
</feature>
<dbReference type="RefSeq" id="WP_123091395.1">
    <property type="nucleotide sequence ID" value="NZ_CP044548.2"/>
</dbReference>
<gene>
    <name evidence="3" type="ORF">EEW87_002030</name>
</gene>
<reference evidence="3 4" key="1">
    <citation type="submission" date="2019-09" db="EMBL/GenBank/DDBJ databases">
        <title>Complete Genome Sequence of Janibacter melonis M714 with both human health impact and industrial applications.</title>
        <authorList>
            <person name="Jin M."/>
            <person name="Zhao Q.R."/>
        </authorList>
    </citation>
    <scope>NUCLEOTIDE SEQUENCE [LARGE SCALE GENOMIC DNA]</scope>
    <source>
        <strain evidence="3 4">M714</strain>
    </source>
</reference>
<dbReference type="AlphaFoldDB" id="A0A5P8FIN9"/>
<keyword evidence="1" id="KW-1133">Transmembrane helix</keyword>
<dbReference type="Proteomes" id="UP000271708">
    <property type="component" value="Chromosome"/>
</dbReference>
<evidence type="ECO:0000313" key="3">
    <source>
        <dbReference type="EMBL" id="QFQ29367.2"/>
    </source>
</evidence>
<name>A0A5P8FIN9_9MICO</name>
<organism evidence="3 4">
    <name type="scientific">Janibacter melonis</name>
    <dbReference type="NCBI Taxonomy" id="262209"/>
    <lineage>
        <taxon>Bacteria</taxon>
        <taxon>Bacillati</taxon>
        <taxon>Actinomycetota</taxon>
        <taxon>Actinomycetes</taxon>
        <taxon>Micrococcales</taxon>
        <taxon>Intrasporangiaceae</taxon>
        <taxon>Janibacter</taxon>
    </lineage>
</organism>
<evidence type="ECO:0000259" key="2">
    <source>
        <dbReference type="Pfam" id="PF13399"/>
    </source>
</evidence>
<sequence>MARGDYEEADRGRSQGRRTFVTVLVVLLLLFFAFWYAMSYIRADEEGRRQPGASASTSSVCAIQPKDVVVNVYNGTGRDGLAASVARDLRKRGFQIRKIENYHGGRVGGVGLIRYGDKGAPKVKVVGRHAGAMQKVRDKRVRSIIDVVVGKDFEDLEPLSVARRC</sequence>
<accession>A0A5P8FIN9</accession>
<keyword evidence="1" id="KW-0472">Membrane</keyword>
<feature type="domain" description="LytR/CpsA/Psr regulator C-terminal" evidence="2">
    <location>
        <begin position="67"/>
        <end position="153"/>
    </location>
</feature>
<evidence type="ECO:0000256" key="1">
    <source>
        <dbReference type="SAM" id="Phobius"/>
    </source>
</evidence>
<dbReference type="InterPro" id="IPR027381">
    <property type="entry name" value="LytR/CpsA/Psr_C"/>
</dbReference>
<dbReference type="Gene3D" id="3.30.70.2390">
    <property type="match status" value="1"/>
</dbReference>
<dbReference type="Pfam" id="PF13399">
    <property type="entry name" value="LytR_C"/>
    <property type="match status" value="1"/>
</dbReference>
<dbReference type="KEGG" id="jme:EEW87_002030"/>
<evidence type="ECO:0000313" key="4">
    <source>
        <dbReference type="Proteomes" id="UP000271708"/>
    </source>
</evidence>
<protein>
    <recommendedName>
        <fullName evidence="2">LytR/CpsA/Psr regulator C-terminal domain-containing protein</fullName>
    </recommendedName>
</protein>
<keyword evidence="1" id="KW-0812">Transmembrane</keyword>
<dbReference type="GeneID" id="59163219"/>
<proteinExistence type="predicted"/>